<dbReference type="Pfam" id="PF19051">
    <property type="entry name" value="GFO_IDH_MocA_C2"/>
    <property type="match status" value="1"/>
</dbReference>
<dbReference type="Gene3D" id="3.30.360.10">
    <property type="entry name" value="Dihydrodipicolinate Reductase, domain 2"/>
    <property type="match status" value="1"/>
</dbReference>
<dbReference type="EMBL" id="AFAR01000092">
    <property type="protein sequence ID" value="EGF28396.1"/>
    <property type="molecule type" value="Genomic_DNA"/>
</dbReference>
<dbReference type="SUPFAM" id="SSF55347">
    <property type="entry name" value="Glyceraldehyde-3-phosphate dehydrogenase-like, C-terminal domain"/>
    <property type="match status" value="1"/>
</dbReference>
<protein>
    <submittedName>
        <fullName evidence="3">NADH-dependent dehydrogenase</fullName>
    </submittedName>
</protein>
<dbReference type="InterPro" id="IPR000683">
    <property type="entry name" value="Gfo/Idh/MocA-like_OxRdtase_N"/>
</dbReference>
<dbReference type="PANTHER" id="PTHR43818">
    <property type="entry name" value="BCDNA.GH03377"/>
    <property type="match status" value="1"/>
</dbReference>
<dbReference type="InterPro" id="IPR043906">
    <property type="entry name" value="Gfo/Idh/MocA_OxRdtase_bact_C"/>
</dbReference>
<feature type="domain" description="Gfo/Idh/MocA-like oxidoreductase bacterial type C-terminal" evidence="2">
    <location>
        <begin position="162"/>
        <end position="247"/>
    </location>
</feature>
<evidence type="ECO:0000259" key="2">
    <source>
        <dbReference type="Pfam" id="PF19051"/>
    </source>
</evidence>
<organism evidence="3 4">
    <name type="scientific">Rhodopirellula baltica WH47</name>
    <dbReference type="NCBI Taxonomy" id="991778"/>
    <lineage>
        <taxon>Bacteria</taxon>
        <taxon>Pseudomonadati</taxon>
        <taxon>Planctomycetota</taxon>
        <taxon>Planctomycetia</taxon>
        <taxon>Pirellulales</taxon>
        <taxon>Pirellulaceae</taxon>
        <taxon>Rhodopirellula</taxon>
    </lineage>
</organism>
<evidence type="ECO:0000259" key="1">
    <source>
        <dbReference type="Pfam" id="PF01408"/>
    </source>
</evidence>
<name>F2APL3_RHOBT</name>
<dbReference type="InterPro" id="IPR050463">
    <property type="entry name" value="Gfo/Idh/MocA_oxidrdct_glycsds"/>
</dbReference>
<proteinExistence type="predicted"/>
<feature type="domain" description="Gfo/Idh/MocA-like oxidoreductase N-terminal" evidence="1">
    <location>
        <begin position="6"/>
        <end position="103"/>
    </location>
</feature>
<accession>F2APL3</accession>
<sequence length="282" mass="31916">MEQTEMVDVVAVCDVDTRFTDQAVQRHPKAKAFRDFRKLYDAVGNDIDAVVVSTTEHTHAFATMPALQLGKHVYCEKPLAYNIDETRQIAEAAERAGVVTQMGTQIHAGSNYHRVVELIQSGAIGDVSEAHVWVNRAWGLQSEADAKKHRDLLHVDSRPTDMMTPPDHVDWELWLGPAPVRPYHSVYFPGPRWYRWWDFAGGTMSDLGSHWNDLPFWALELDAPTTVEAFGHPAHSEIAPASMSAKYEYPSRGDRGPVSVSWYQGTHKPEIWQRGEIPRWDS</sequence>
<dbReference type="SUPFAM" id="SSF51735">
    <property type="entry name" value="NAD(P)-binding Rossmann-fold domains"/>
    <property type="match status" value="1"/>
</dbReference>
<reference evidence="3 4" key="1">
    <citation type="journal article" date="2013" name="Mar. Genomics">
        <title>Expression of sulfatases in Rhodopirellula baltica and the diversity of sulfatases in the genus Rhodopirellula.</title>
        <authorList>
            <person name="Wegner C.E."/>
            <person name="Richter-Heitmann T."/>
            <person name="Klindworth A."/>
            <person name="Klockow C."/>
            <person name="Richter M."/>
            <person name="Achstetter T."/>
            <person name="Glockner F.O."/>
            <person name="Harder J."/>
        </authorList>
    </citation>
    <scope>NUCLEOTIDE SEQUENCE [LARGE SCALE GENOMIC DNA]</scope>
    <source>
        <strain evidence="3 4">WH47</strain>
    </source>
</reference>
<gene>
    <name evidence="3" type="ORF">RBWH47_03516</name>
</gene>
<comment type="caution">
    <text evidence="3">The sequence shown here is derived from an EMBL/GenBank/DDBJ whole genome shotgun (WGS) entry which is preliminary data.</text>
</comment>
<dbReference type="Proteomes" id="UP000006222">
    <property type="component" value="Unassembled WGS sequence"/>
</dbReference>
<dbReference type="PANTHER" id="PTHR43818:SF10">
    <property type="entry name" value="NADH-DEPENDENT DEHYDROGENASE-RELATED"/>
    <property type="match status" value="1"/>
</dbReference>
<evidence type="ECO:0000313" key="4">
    <source>
        <dbReference type="Proteomes" id="UP000006222"/>
    </source>
</evidence>
<dbReference type="Pfam" id="PF01408">
    <property type="entry name" value="GFO_IDH_MocA"/>
    <property type="match status" value="1"/>
</dbReference>
<evidence type="ECO:0000313" key="3">
    <source>
        <dbReference type="EMBL" id="EGF28396.1"/>
    </source>
</evidence>
<feature type="non-terminal residue" evidence="3">
    <location>
        <position position="282"/>
    </location>
</feature>
<dbReference type="AlphaFoldDB" id="F2APL3"/>
<dbReference type="GO" id="GO:0000166">
    <property type="term" value="F:nucleotide binding"/>
    <property type="evidence" value="ECO:0007669"/>
    <property type="project" value="InterPro"/>
</dbReference>
<dbReference type="Gene3D" id="3.40.50.720">
    <property type="entry name" value="NAD(P)-binding Rossmann-like Domain"/>
    <property type="match status" value="1"/>
</dbReference>
<dbReference type="InterPro" id="IPR036291">
    <property type="entry name" value="NAD(P)-bd_dom_sf"/>
</dbReference>